<feature type="non-terminal residue" evidence="2">
    <location>
        <position position="1"/>
    </location>
</feature>
<dbReference type="AlphaFoldDB" id="A0A8J5MEV6"/>
<organism evidence="2 3">
    <name type="scientific">Phytophthora aleatoria</name>
    <dbReference type="NCBI Taxonomy" id="2496075"/>
    <lineage>
        <taxon>Eukaryota</taxon>
        <taxon>Sar</taxon>
        <taxon>Stramenopiles</taxon>
        <taxon>Oomycota</taxon>
        <taxon>Peronosporomycetes</taxon>
        <taxon>Peronosporales</taxon>
        <taxon>Peronosporaceae</taxon>
        <taxon>Phytophthora</taxon>
    </lineage>
</organism>
<accession>A0A8J5MEV6</accession>
<evidence type="ECO:0000313" key="2">
    <source>
        <dbReference type="EMBL" id="KAG6955057.1"/>
    </source>
</evidence>
<proteinExistence type="predicted"/>
<keyword evidence="3" id="KW-1185">Reference proteome</keyword>
<evidence type="ECO:0000256" key="1">
    <source>
        <dbReference type="SAM" id="MobiDB-lite"/>
    </source>
</evidence>
<dbReference type="EMBL" id="JAENGY010000899">
    <property type="protein sequence ID" value="KAG6955057.1"/>
    <property type="molecule type" value="Genomic_DNA"/>
</dbReference>
<gene>
    <name evidence="2" type="ORF">JG688_00012062</name>
</gene>
<name>A0A8J5MEV6_9STRA</name>
<feature type="region of interest" description="Disordered" evidence="1">
    <location>
        <begin position="403"/>
        <end position="433"/>
    </location>
</feature>
<protein>
    <submittedName>
        <fullName evidence="2">Uncharacterized protein</fullName>
    </submittedName>
</protein>
<comment type="caution">
    <text evidence="2">The sequence shown here is derived from an EMBL/GenBank/DDBJ whole genome shotgun (WGS) entry which is preliminary data.</text>
</comment>
<dbReference type="Proteomes" id="UP000709295">
    <property type="component" value="Unassembled WGS sequence"/>
</dbReference>
<reference evidence="2" key="1">
    <citation type="submission" date="2021-01" db="EMBL/GenBank/DDBJ databases">
        <title>Phytophthora aleatoria, a newly-described species from Pinus radiata is distinct from Phytophthora cactorum isolates based on comparative genomics.</title>
        <authorList>
            <person name="Mcdougal R."/>
            <person name="Panda P."/>
            <person name="Williams N."/>
            <person name="Studholme D.J."/>
        </authorList>
    </citation>
    <scope>NUCLEOTIDE SEQUENCE</scope>
    <source>
        <strain evidence="2">NZFS 4037</strain>
    </source>
</reference>
<evidence type="ECO:0000313" key="3">
    <source>
        <dbReference type="Proteomes" id="UP000709295"/>
    </source>
</evidence>
<sequence>ETYAYFKPNTLSTAGYVYGKAALGDDQEQAVTVHRVCGGRWKELDAASWPRDRSEVEARAVTEMEALSGIVTCVGSCLCLARVPSGEPKLWDYGVVVGYSWREPAGSNVLHCVFPDGPADVLFDENSLLDFAPEAYFNGAGRRSSRKSSVIFQSLHCPIVDKTTRVPLFDLESSSVVKVRIQYILDYVYYKEGRHRVPQSVQFGFTIFDDIIPDSADQLNGSDVDDSVDASANTLQTPRIQTVTGKRKRVGAAASDELASGDAELARLLDLKETVGVNSALAGDIDQLISFKKTALGVIVTADGVRKLVYWIDERMEDFRSHLASVAVVAASQLSITFSMSDPSFVKDCSSRDDGCTVSYRAHFKPTKLWASVAEYIAEKLGGLAPGFTDITIEDSARVRRGVDHGETPPRPIISPLPERLAGSTGAEKKVDDGKMRAHAKVAKMRVDDLDFDGMLMTGYAMVARVTDCHRSARKETEGESPTFLLFNGLHPNGSYTEADLAMTKKMISKAEYTVAVIIEDTYAEKPDDIDDLTLHAGQIYPRLSSLLPCELGGKTMTEIIYGNVNLSIRIYQGVAVVGELEQKSKND</sequence>